<sequence length="81" mass="8938">MRPQEVPTCDVQRNSSFAESSHCGPHSRGVLGLEGLLELSKTGRVKYAATWRHVSAIRASTAEKKSGEYYAELAPGRYFIP</sequence>
<evidence type="ECO:0000313" key="3">
    <source>
        <dbReference type="Proteomes" id="UP000574390"/>
    </source>
</evidence>
<protein>
    <submittedName>
        <fullName evidence="2">Uncharacterized protein</fullName>
    </submittedName>
</protein>
<feature type="region of interest" description="Disordered" evidence="1">
    <location>
        <begin position="1"/>
        <end position="25"/>
    </location>
</feature>
<evidence type="ECO:0000256" key="1">
    <source>
        <dbReference type="SAM" id="MobiDB-lite"/>
    </source>
</evidence>
<name>A0A7J6RJ95_PEROL</name>
<dbReference type="AlphaFoldDB" id="A0A7J6RJ95"/>
<dbReference type="EMBL" id="JABANM010021931">
    <property type="protein sequence ID" value="KAF4720421.1"/>
    <property type="molecule type" value="Genomic_DNA"/>
</dbReference>
<reference evidence="2 3" key="1">
    <citation type="submission" date="2020-04" db="EMBL/GenBank/DDBJ databases">
        <title>Perkinsus olseni comparative genomics.</title>
        <authorList>
            <person name="Bogema D.R."/>
        </authorList>
    </citation>
    <scope>NUCLEOTIDE SEQUENCE [LARGE SCALE GENOMIC DNA]</scope>
    <source>
        <strain evidence="2">ATCC PRA-205</strain>
    </source>
</reference>
<proteinExistence type="predicted"/>
<comment type="caution">
    <text evidence="2">The sequence shown here is derived from an EMBL/GenBank/DDBJ whole genome shotgun (WGS) entry which is preliminary data.</text>
</comment>
<dbReference type="Proteomes" id="UP000574390">
    <property type="component" value="Unassembled WGS sequence"/>
</dbReference>
<organism evidence="2 3">
    <name type="scientific">Perkinsus olseni</name>
    <name type="common">Perkinsus atlanticus</name>
    <dbReference type="NCBI Taxonomy" id="32597"/>
    <lineage>
        <taxon>Eukaryota</taxon>
        <taxon>Sar</taxon>
        <taxon>Alveolata</taxon>
        <taxon>Perkinsozoa</taxon>
        <taxon>Perkinsea</taxon>
        <taxon>Perkinsida</taxon>
        <taxon>Perkinsidae</taxon>
        <taxon>Perkinsus</taxon>
    </lineage>
</organism>
<evidence type="ECO:0000313" key="2">
    <source>
        <dbReference type="EMBL" id="KAF4720421.1"/>
    </source>
</evidence>
<accession>A0A7J6RJ95</accession>
<gene>
    <name evidence="2" type="ORF">FOZ62_030663</name>
</gene>